<feature type="compositionally biased region" description="Low complexity" evidence="1">
    <location>
        <begin position="1"/>
        <end position="19"/>
    </location>
</feature>
<sequence>MRSYSRQWSHRSSTSSPQSEALSSPHYYHTRVSSSPAVSSEPFESHVAHQRPTSSGGDPLVPPNYRQRNYVSRPVRLRDFRHTRQWPPAGFLLDADISHGDAEDIICAGASTFKGFCEKIPNAPDQCYCHAVMESEHASRRDRALPHHEAFHLASLVLAETDSTDFVWETLEQPSMAYFSGKIAGTCTLEYYVSQAGNTRPIIKYPSDAEPKKVTMLTILDRLRQLETGLDAENPNDLYGHLYHFFIEDPEHESDPHYGIDTQIADLLKTLGSASYGWIDFSDPRHQVLGKFVNSKDTSIKHRFFHQLVLSVELYLRIHSPTLYSQADRNKVLTQLPLKIAWDLAVAQRWLENVFISKTTSGESSPKKSTFTFDLRTKNRQKEALQDFMDMMKWPNKLEVERVLLETDHRAKPVEDRSSDAWSWFSGVILPGPTLPWLLINSLIDCDPRSSDNLYYLTHMTPSSGFQYLSNTYWSSRCVVGKVLGAARGVNETAGWVGPCLYSPDLNRIECVRVRQLPALDSRPLPEDVASMNVRTSPLGPLDDAYPVNDYELITPDTDDITDAIRIQKLGFLPLKEQPAASKGAHSNKNRPVVWDAAIIFACDGETCPMRLRYDISFITAFPCHEGPHVLFYDYAYRAIKVDQGLHNIHNWADRNRPRSESFPTAIPFPSDPSRSYPHTPQDTCSAASVLDEVLVIEALGVSDNEVFARAWCAHWGVSAIVANVKETCMACAVREAYAACVSVVILTECGKVGEVEEARG</sequence>
<name>A0A6A6H265_VIRVR</name>
<evidence type="ECO:0000313" key="2">
    <source>
        <dbReference type="EMBL" id="KAF2232125.1"/>
    </source>
</evidence>
<organism evidence="2 3">
    <name type="scientific">Viridothelium virens</name>
    <name type="common">Speckled blister lichen</name>
    <name type="synonym">Trypethelium virens</name>
    <dbReference type="NCBI Taxonomy" id="1048519"/>
    <lineage>
        <taxon>Eukaryota</taxon>
        <taxon>Fungi</taxon>
        <taxon>Dikarya</taxon>
        <taxon>Ascomycota</taxon>
        <taxon>Pezizomycotina</taxon>
        <taxon>Dothideomycetes</taxon>
        <taxon>Dothideomycetes incertae sedis</taxon>
        <taxon>Trypetheliales</taxon>
        <taxon>Trypetheliaceae</taxon>
        <taxon>Viridothelium</taxon>
    </lineage>
</organism>
<dbReference type="EMBL" id="ML991819">
    <property type="protein sequence ID" value="KAF2232125.1"/>
    <property type="molecule type" value="Genomic_DNA"/>
</dbReference>
<feature type="region of interest" description="Disordered" evidence="1">
    <location>
        <begin position="1"/>
        <end position="66"/>
    </location>
</feature>
<accession>A0A6A6H265</accession>
<dbReference type="PANTHER" id="PTHR42345">
    <property type="entry name" value="TPR_REGION DOMAIN-CONTAINING PROTEIN"/>
    <property type="match status" value="1"/>
</dbReference>
<evidence type="ECO:0000256" key="1">
    <source>
        <dbReference type="SAM" id="MobiDB-lite"/>
    </source>
</evidence>
<protein>
    <submittedName>
        <fullName evidence="2">Uncharacterized protein</fullName>
    </submittedName>
</protein>
<dbReference type="Proteomes" id="UP000800092">
    <property type="component" value="Unassembled WGS sequence"/>
</dbReference>
<dbReference type="OrthoDB" id="6493944at2759"/>
<gene>
    <name evidence="2" type="ORF">EV356DRAFT_505751</name>
</gene>
<dbReference type="PANTHER" id="PTHR42345:SF1">
    <property type="entry name" value="VTC DOMAIN-CONTAINING PROTEIN"/>
    <property type="match status" value="1"/>
</dbReference>
<evidence type="ECO:0000313" key="3">
    <source>
        <dbReference type="Proteomes" id="UP000800092"/>
    </source>
</evidence>
<proteinExistence type="predicted"/>
<keyword evidence="3" id="KW-1185">Reference proteome</keyword>
<reference evidence="2" key="1">
    <citation type="journal article" date="2020" name="Stud. Mycol.">
        <title>101 Dothideomycetes genomes: a test case for predicting lifestyles and emergence of pathogens.</title>
        <authorList>
            <person name="Haridas S."/>
            <person name="Albert R."/>
            <person name="Binder M."/>
            <person name="Bloem J."/>
            <person name="Labutti K."/>
            <person name="Salamov A."/>
            <person name="Andreopoulos B."/>
            <person name="Baker S."/>
            <person name="Barry K."/>
            <person name="Bills G."/>
            <person name="Bluhm B."/>
            <person name="Cannon C."/>
            <person name="Castanera R."/>
            <person name="Culley D."/>
            <person name="Daum C."/>
            <person name="Ezra D."/>
            <person name="Gonzalez J."/>
            <person name="Henrissat B."/>
            <person name="Kuo A."/>
            <person name="Liang C."/>
            <person name="Lipzen A."/>
            <person name="Lutzoni F."/>
            <person name="Magnuson J."/>
            <person name="Mondo S."/>
            <person name="Nolan M."/>
            <person name="Ohm R."/>
            <person name="Pangilinan J."/>
            <person name="Park H.-J."/>
            <person name="Ramirez L."/>
            <person name="Alfaro M."/>
            <person name="Sun H."/>
            <person name="Tritt A."/>
            <person name="Yoshinaga Y."/>
            <person name="Zwiers L.-H."/>
            <person name="Turgeon B."/>
            <person name="Goodwin S."/>
            <person name="Spatafora J."/>
            <person name="Crous P."/>
            <person name="Grigoriev I."/>
        </authorList>
    </citation>
    <scope>NUCLEOTIDE SEQUENCE</scope>
    <source>
        <strain evidence="2">Tuck. ex Michener</strain>
    </source>
</reference>
<dbReference type="AlphaFoldDB" id="A0A6A6H265"/>